<dbReference type="GO" id="GO:0015074">
    <property type="term" value="P:DNA integration"/>
    <property type="evidence" value="ECO:0007669"/>
    <property type="project" value="InterPro"/>
</dbReference>
<dbReference type="GO" id="GO:0003677">
    <property type="term" value="F:DNA binding"/>
    <property type="evidence" value="ECO:0007669"/>
    <property type="project" value="InterPro"/>
</dbReference>
<dbReference type="Gene3D" id="3.30.420.10">
    <property type="entry name" value="Ribonuclease H-like superfamily/Ribonuclease H"/>
    <property type="match status" value="1"/>
</dbReference>
<dbReference type="PROSITE" id="PS50994">
    <property type="entry name" value="INTEGRASE"/>
    <property type="match status" value="1"/>
</dbReference>
<organism evidence="5 6">
    <name type="scientific">Tenebrio molitor</name>
    <name type="common">Yellow mealworm beetle</name>
    <dbReference type="NCBI Taxonomy" id="7067"/>
    <lineage>
        <taxon>Eukaryota</taxon>
        <taxon>Metazoa</taxon>
        <taxon>Ecdysozoa</taxon>
        <taxon>Arthropoda</taxon>
        <taxon>Hexapoda</taxon>
        <taxon>Insecta</taxon>
        <taxon>Pterygota</taxon>
        <taxon>Neoptera</taxon>
        <taxon>Endopterygota</taxon>
        <taxon>Coleoptera</taxon>
        <taxon>Polyphaga</taxon>
        <taxon>Cucujiformia</taxon>
        <taxon>Tenebrionidae</taxon>
        <taxon>Tenebrio</taxon>
    </lineage>
</organism>
<protein>
    <recommendedName>
        <fullName evidence="7">Integrase catalytic domain-containing protein</fullName>
    </recommendedName>
</protein>
<evidence type="ECO:0000313" key="6">
    <source>
        <dbReference type="Proteomes" id="UP000719412"/>
    </source>
</evidence>
<reference evidence="5" key="1">
    <citation type="journal article" date="2020" name="J Insects Food Feed">
        <title>The yellow mealworm (Tenebrio molitor) genome: a resource for the emerging insects as food and feed industry.</title>
        <authorList>
            <person name="Eriksson T."/>
            <person name="Andere A."/>
            <person name="Kelstrup H."/>
            <person name="Emery V."/>
            <person name="Picard C."/>
        </authorList>
    </citation>
    <scope>NUCLEOTIDE SEQUENCE</scope>
    <source>
        <strain evidence="5">Stoneville</strain>
        <tissue evidence="5">Whole head</tissue>
    </source>
</reference>
<feature type="compositionally biased region" description="Basic and acidic residues" evidence="2">
    <location>
        <begin position="563"/>
        <end position="579"/>
    </location>
</feature>
<feature type="region of interest" description="Disordered" evidence="2">
    <location>
        <begin position="679"/>
        <end position="702"/>
    </location>
</feature>
<dbReference type="Pfam" id="PF00102">
    <property type="entry name" value="Y_phosphatase"/>
    <property type="match status" value="1"/>
</dbReference>
<dbReference type="InterPro" id="IPR011010">
    <property type="entry name" value="DNA_brk_join_enz"/>
</dbReference>
<dbReference type="Proteomes" id="UP000719412">
    <property type="component" value="Unassembled WGS sequence"/>
</dbReference>
<dbReference type="InterPro" id="IPR001584">
    <property type="entry name" value="Integrase_cat-core"/>
</dbReference>
<dbReference type="EMBL" id="JABDTM020025793">
    <property type="protein sequence ID" value="KAH0812792.1"/>
    <property type="molecule type" value="Genomic_DNA"/>
</dbReference>
<evidence type="ECO:0008006" key="7">
    <source>
        <dbReference type="Google" id="ProtNLM"/>
    </source>
</evidence>
<dbReference type="SUPFAM" id="SSF46689">
    <property type="entry name" value="Homeodomain-like"/>
    <property type="match status" value="1"/>
</dbReference>
<dbReference type="SUPFAM" id="SSF56349">
    <property type="entry name" value="DNA breaking-rejoining enzymes"/>
    <property type="match status" value="1"/>
</dbReference>
<keyword evidence="6" id="KW-1185">Reference proteome</keyword>
<dbReference type="GO" id="GO:0005634">
    <property type="term" value="C:nucleus"/>
    <property type="evidence" value="ECO:0007669"/>
    <property type="project" value="UniProtKB-SubCell"/>
</dbReference>
<dbReference type="AlphaFoldDB" id="A0A8J6HES1"/>
<evidence type="ECO:0000256" key="2">
    <source>
        <dbReference type="SAM" id="MobiDB-lite"/>
    </source>
</evidence>
<evidence type="ECO:0000256" key="1">
    <source>
        <dbReference type="ARBA" id="ARBA00004123"/>
    </source>
</evidence>
<gene>
    <name evidence="5" type="ORF">GEV33_009999</name>
</gene>
<dbReference type="InterPro" id="IPR036397">
    <property type="entry name" value="RNaseH_sf"/>
</dbReference>
<sequence>MGEKEISPDIQALAEQAESRIIPAKSKDAYIKEYEKFVKWMELKKAKNVDETLMLAYMMEMAMLRLKSGIDISKYNKLHAFMKSLNKGHEQKKSWVFTDEDLRKFFIDAPDASFLFLKVVTICGIFGSCRRQEMCDLRMSDVKEEGSMLVVNIRPLKTDKGRKFVIVDDDGGIPYVQLFKKYLYLRPSNVNTDRKSSNRENCERKTETIRNLLVKITEYPDYVKYSLRNGELEILNTDMIYETIIDDILIDYLDTEYIDGQHVMKSHLSANVPEPDKFALFWKLIWKENIKHIIFLDNPCEDNQETAENYWHVKEEDLRPHKFSLTFKSCDSFSNYECRKFILTSKKTSRHKIIEIIVMKNWSSVATRPENVPDFVKFCNETNTILKNANSILVMSHKGIKDSGLYIAMLYNITKMEVEGVCDVPTSVRMVRNQSQDFGISEVMRRGSGALSPATHAHSTSHSQTYTTTFIHPWAPFPDGTRTRADLAVVAERVLILPSTTLPSAPRRHTHTSMARRRFLPLKKSSPLRRDEVATLAGEGSSHPALAQRFDVSQSTISRVKQRYRETGDHVRRPGEGRHRGTTPAQDRRSLPKTIPDKEVTIRGGKVSLKKEAATNNTPNKGGNFHRGKVKEAETFQYPREQPIVATFEVHNTPEILQLMSNLQQHQTEDPVLRPIIENKQTSGAAPDSRTQRKTKCSNHSHKEPLTPILYDHVGDLVCVDFHGPLPIGRLEASYVFVAIDAFSKLLKLYRLRKATAKVAAKRLIENYTGYIKPKCVLSDHGTQFLSKTWENSLRAAGIRPTLSSIRHPESNPSERVMRKLGRIFQACCRENHASWVNHLSNIEDCLNYIPHISTGFSPYEILYGRRPPNPLDAVTSGAATIPTINTVPPTYHAMSYAASTKQRKTGGECDERVWIMDEEHQKTSTFSSLLYCHPEELVLRYTQELLFPLNPVIYQFLITGYKLAPNVGPKSQTKAMAITAEQLEQLIQRLTSKAAKRHFTHCTARFGGSRSHEAVEDFIASVDFYKDSEEIADANVLLGLSILLQGDAFTWWIGVKSTITTWENAKKAIRDEFAPRPPAHRIYQMISETKQDANTPTGLFIAQKRALLAQVRPPDSESRQLDFLHGLLRQEIKDKIPRTSIATFYQLLAKARDVEGTFQERKKLKVRPNDENGRNRCEYCHNFGHTVKDCRKKAKRAAQQTAEPNNVGQAGNNTNFSCYGCGHPGVIQRNGPKCNKTRYPLPWTYNSVCWM</sequence>
<evidence type="ECO:0000313" key="5">
    <source>
        <dbReference type="EMBL" id="KAH0812792.1"/>
    </source>
</evidence>
<accession>A0A8J6HES1</accession>
<reference evidence="5" key="2">
    <citation type="submission" date="2021-08" db="EMBL/GenBank/DDBJ databases">
        <authorList>
            <person name="Eriksson T."/>
        </authorList>
    </citation>
    <scope>NUCLEOTIDE SEQUENCE</scope>
    <source>
        <strain evidence="5">Stoneville</strain>
        <tissue evidence="5">Whole head</tissue>
    </source>
</reference>
<dbReference type="SMART" id="SM00194">
    <property type="entry name" value="PTPc"/>
    <property type="match status" value="1"/>
</dbReference>
<comment type="caution">
    <text evidence="5">The sequence shown here is derived from an EMBL/GenBank/DDBJ whole genome shotgun (WGS) entry which is preliminary data.</text>
</comment>
<dbReference type="GO" id="GO:0004725">
    <property type="term" value="F:protein tyrosine phosphatase activity"/>
    <property type="evidence" value="ECO:0007669"/>
    <property type="project" value="InterPro"/>
</dbReference>
<proteinExistence type="predicted"/>
<feature type="domain" description="Tyrosine-protein phosphatase" evidence="3">
    <location>
        <begin position="178"/>
        <end position="434"/>
    </location>
</feature>
<dbReference type="PANTHER" id="PTHR47266">
    <property type="entry name" value="ENDONUCLEASE-RELATED"/>
    <property type="match status" value="1"/>
</dbReference>
<dbReference type="InterPro" id="IPR012337">
    <property type="entry name" value="RNaseH-like_sf"/>
</dbReference>
<comment type="subcellular location">
    <subcellularLocation>
        <location evidence="1">Nucleus</location>
    </subcellularLocation>
</comment>
<dbReference type="PROSITE" id="PS50055">
    <property type="entry name" value="TYR_PHOSPHATASE_PTP"/>
    <property type="match status" value="1"/>
</dbReference>
<dbReference type="SUPFAM" id="SSF53098">
    <property type="entry name" value="Ribonuclease H-like"/>
    <property type="match status" value="1"/>
</dbReference>
<dbReference type="InterPro" id="IPR009057">
    <property type="entry name" value="Homeodomain-like_sf"/>
</dbReference>
<feature type="region of interest" description="Disordered" evidence="2">
    <location>
        <begin position="558"/>
        <end position="591"/>
    </location>
</feature>
<name>A0A8J6HES1_TENMO</name>
<dbReference type="InterPro" id="IPR029021">
    <property type="entry name" value="Prot-tyrosine_phosphatase-like"/>
</dbReference>
<evidence type="ECO:0000259" key="4">
    <source>
        <dbReference type="PROSITE" id="PS50994"/>
    </source>
</evidence>
<dbReference type="Pfam" id="PF00665">
    <property type="entry name" value="rve"/>
    <property type="match status" value="1"/>
</dbReference>
<dbReference type="SUPFAM" id="SSF52799">
    <property type="entry name" value="(Phosphotyrosine protein) phosphatases II"/>
    <property type="match status" value="1"/>
</dbReference>
<evidence type="ECO:0000259" key="3">
    <source>
        <dbReference type="PROSITE" id="PS50055"/>
    </source>
</evidence>
<dbReference type="Gene3D" id="3.90.190.10">
    <property type="entry name" value="Protein tyrosine phosphatase superfamily"/>
    <property type="match status" value="1"/>
</dbReference>
<feature type="domain" description="Integrase catalytic" evidence="4">
    <location>
        <begin position="704"/>
        <end position="867"/>
    </location>
</feature>
<dbReference type="InterPro" id="IPR052160">
    <property type="entry name" value="Gypsy_RT_Integrase-like"/>
</dbReference>
<dbReference type="InterPro" id="IPR000242">
    <property type="entry name" value="PTP_cat"/>
</dbReference>